<keyword evidence="4" id="KW-0472">Membrane</keyword>
<dbReference type="HAMAP" id="MF_02065">
    <property type="entry name" value="MltG"/>
    <property type="match status" value="1"/>
</dbReference>
<proteinExistence type="inferred from homology"/>
<dbReference type="PANTHER" id="PTHR30518">
    <property type="entry name" value="ENDOLYTIC MUREIN TRANSGLYCOSYLASE"/>
    <property type="match status" value="1"/>
</dbReference>
<evidence type="ECO:0000256" key="1">
    <source>
        <dbReference type="ARBA" id="ARBA00022475"/>
    </source>
</evidence>
<keyword evidence="6" id="KW-0961">Cell wall biogenesis/degradation</keyword>
<evidence type="ECO:0000256" key="4">
    <source>
        <dbReference type="ARBA" id="ARBA00023136"/>
    </source>
</evidence>
<evidence type="ECO:0000256" key="7">
    <source>
        <dbReference type="SAM" id="MobiDB-lite"/>
    </source>
</evidence>
<dbReference type="InterPro" id="IPR003770">
    <property type="entry name" value="MLTG-like"/>
</dbReference>
<evidence type="ECO:0000313" key="8">
    <source>
        <dbReference type="EMBL" id="SFZ98558.1"/>
    </source>
</evidence>
<keyword evidence="1" id="KW-1003">Cell membrane</keyword>
<dbReference type="GO" id="GO:0016829">
    <property type="term" value="F:lyase activity"/>
    <property type="evidence" value="ECO:0007669"/>
    <property type="project" value="UniProtKB-KW"/>
</dbReference>
<protein>
    <submittedName>
        <fullName evidence="8">FIG004453: protein YceG like</fullName>
    </submittedName>
</protein>
<dbReference type="GO" id="GO:0071555">
    <property type="term" value="P:cell wall organization"/>
    <property type="evidence" value="ECO:0007669"/>
    <property type="project" value="UniProtKB-KW"/>
</dbReference>
<sequence>MIFLIIFIFLLPIIYNFIPISKNASSVFYINSSNIDNITNTLEKSGYTVTFIDKYMLKIIDLPKKGWYSLDKNEYGRLIFFANMTNKKSSNTMNIVIYPGETSEKIIKRLANDMKLDEKKLRVEYDKLSNFGEADIFARRYTIARDADEASTIQYIFSVSNSMLEKWKAKNLKKDIDNTRIKKLFIIASIIQKESNSKKEMPIISSVIYNRLKKNMKLQMDATLNYGKYSNVIVTPKRIREDKSKYNTYKHKGLPPAPLGSVTKKALDAARYPASTKYLFFMLKPDGSHVFSDTYKKHLENIKLFRLYQQKKKKEKEEQKRLKKEIKKSKEAEKKLEKKKEDQNFEMLKKLKDINESNESNKSNTKSTNQKKI</sequence>
<dbReference type="Gene3D" id="3.30.160.60">
    <property type="entry name" value="Classic Zinc Finger"/>
    <property type="match status" value="1"/>
</dbReference>
<feature type="compositionally biased region" description="Low complexity" evidence="7">
    <location>
        <begin position="357"/>
        <end position="373"/>
    </location>
</feature>
<gene>
    <name evidence="8" type="ORF">MNB_SV-5-1541</name>
</gene>
<evidence type="ECO:0000256" key="2">
    <source>
        <dbReference type="ARBA" id="ARBA00022692"/>
    </source>
</evidence>
<dbReference type="PANTHER" id="PTHR30518:SF2">
    <property type="entry name" value="ENDOLYTIC MUREIN TRANSGLYCOSYLASE"/>
    <property type="match status" value="1"/>
</dbReference>
<reference evidence="8" key="1">
    <citation type="submission" date="2016-10" db="EMBL/GenBank/DDBJ databases">
        <authorList>
            <person name="de Groot N.N."/>
        </authorList>
    </citation>
    <scope>NUCLEOTIDE SEQUENCE</scope>
</reference>
<dbReference type="Pfam" id="PF02618">
    <property type="entry name" value="YceG"/>
    <property type="match status" value="1"/>
</dbReference>
<dbReference type="NCBIfam" id="TIGR00247">
    <property type="entry name" value="endolytic transglycosylase MltG"/>
    <property type="match status" value="1"/>
</dbReference>
<keyword evidence="3" id="KW-1133">Transmembrane helix</keyword>
<dbReference type="EMBL" id="FPKX01000055">
    <property type="protein sequence ID" value="SFZ98558.1"/>
    <property type="molecule type" value="Genomic_DNA"/>
</dbReference>
<evidence type="ECO:0000256" key="5">
    <source>
        <dbReference type="ARBA" id="ARBA00023239"/>
    </source>
</evidence>
<name>A0A1W1EEW9_9ZZZZ</name>
<accession>A0A1W1EEW9</accession>
<feature type="region of interest" description="Disordered" evidence="7">
    <location>
        <begin position="313"/>
        <end position="373"/>
    </location>
</feature>
<keyword evidence="2" id="KW-0812">Transmembrane</keyword>
<evidence type="ECO:0000256" key="6">
    <source>
        <dbReference type="ARBA" id="ARBA00023316"/>
    </source>
</evidence>
<evidence type="ECO:0000256" key="3">
    <source>
        <dbReference type="ARBA" id="ARBA00022989"/>
    </source>
</evidence>
<dbReference type="AlphaFoldDB" id="A0A1W1EEW9"/>
<organism evidence="8">
    <name type="scientific">hydrothermal vent metagenome</name>
    <dbReference type="NCBI Taxonomy" id="652676"/>
    <lineage>
        <taxon>unclassified sequences</taxon>
        <taxon>metagenomes</taxon>
        <taxon>ecological metagenomes</taxon>
    </lineage>
</organism>
<keyword evidence="5" id="KW-0456">Lyase</keyword>
<feature type="compositionally biased region" description="Basic and acidic residues" evidence="7">
    <location>
        <begin position="328"/>
        <end position="355"/>
    </location>
</feature>